<dbReference type="Gene3D" id="3.50.50.60">
    <property type="entry name" value="FAD/NAD(P)-binding domain"/>
    <property type="match status" value="1"/>
</dbReference>
<reference evidence="7 8" key="1">
    <citation type="journal article" date="2015" name="Biotechnol. Biofuels">
        <title>Enhanced degradation of softwood versus hardwood by the white-rot fungus Pycnoporus coccineus.</title>
        <authorList>
            <person name="Couturier M."/>
            <person name="Navarro D."/>
            <person name="Chevret D."/>
            <person name="Henrissat B."/>
            <person name="Piumi F."/>
            <person name="Ruiz-Duenas F.J."/>
            <person name="Martinez A.T."/>
            <person name="Grigoriev I.V."/>
            <person name="Riley R."/>
            <person name="Lipzen A."/>
            <person name="Berrin J.G."/>
            <person name="Master E.R."/>
            <person name="Rosso M.N."/>
        </authorList>
    </citation>
    <scope>NUCLEOTIDE SEQUENCE [LARGE SCALE GENOMIC DNA]</scope>
    <source>
        <strain evidence="7 8">BRFM310</strain>
    </source>
</reference>
<organism evidence="7 8">
    <name type="scientific">Trametes coccinea (strain BRFM310)</name>
    <name type="common">Pycnoporus coccineus</name>
    <dbReference type="NCBI Taxonomy" id="1353009"/>
    <lineage>
        <taxon>Eukaryota</taxon>
        <taxon>Fungi</taxon>
        <taxon>Dikarya</taxon>
        <taxon>Basidiomycota</taxon>
        <taxon>Agaricomycotina</taxon>
        <taxon>Agaricomycetes</taxon>
        <taxon>Polyporales</taxon>
        <taxon>Polyporaceae</taxon>
        <taxon>Trametes</taxon>
    </lineage>
</organism>
<dbReference type="EMBL" id="KZ084136">
    <property type="protein sequence ID" value="OSC98611.1"/>
    <property type="molecule type" value="Genomic_DNA"/>
</dbReference>
<keyword evidence="5" id="KW-0812">Transmembrane</keyword>
<feature type="region of interest" description="Disordered" evidence="4">
    <location>
        <begin position="193"/>
        <end position="232"/>
    </location>
</feature>
<protein>
    <submittedName>
        <fullName evidence="7">FAD/NAD-P-binding domain-containing protein</fullName>
    </submittedName>
</protein>
<dbReference type="Proteomes" id="UP000193067">
    <property type="component" value="Unassembled WGS sequence"/>
</dbReference>
<keyword evidence="2" id="KW-0274">FAD</keyword>
<feature type="domain" description="FAD/NAD(P)-binding" evidence="6">
    <location>
        <begin position="49"/>
        <end position="275"/>
    </location>
</feature>
<evidence type="ECO:0000259" key="6">
    <source>
        <dbReference type="Pfam" id="PF07992"/>
    </source>
</evidence>
<dbReference type="AlphaFoldDB" id="A0A1Y2IFE3"/>
<dbReference type="STRING" id="1353009.A0A1Y2IFE3"/>
<keyword evidence="3" id="KW-0560">Oxidoreductase</keyword>
<evidence type="ECO:0000256" key="1">
    <source>
        <dbReference type="ARBA" id="ARBA00022630"/>
    </source>
</evidence>
<evidence type="ECO:0000256" key="4">
    <source>
        <dbReference type="SAM" id="MobiDB-lite"/>
    </source>
</evidence>
<proteinExistence type="predicted"/>
<sequence length="540" mass="61394">MKTDELLSPSYWAESIFDFFYVLVQYIIIWLFRPPPPPGPEYPKNPKGRIAIIGAGLTGVSSAAHAIAHGFDVVIYEQGDAVGGIWAHVNKTSGLQLNSLLYRFHPAVRWSCSFPKRDEILTEIRRIWKEYQLEPRTRFNTVVKSVRRVEGTGQHLQDDPSGDQSRWIINDGEDGEFDAVVVTVGTCGQPMRIGFPGLPSTERSESDADSDKAGKHEGKEEGETFEGDVIHSSELDNANLEGKRVLIIGSGASGVESVETALSKGATSCVMIARDDKWIIPRNMVVDTLISAQPFGREMPLSFIWEKIVAWWNYRGAPELVPARIGLFESTPVVNDEFVQIVKSGKCQYVRGDIIRFTKNAVRVKVRGREDKPGEGKEEREYDGDVVVLATGFKKPEFTFFKDNLFPEGYDRPNLYLQNFSTEDWSVLMTNSAYQNAIGTVGHFHIGIYMRILLVFLMDPDARPTPKDMKLWVDVIRFVKRGARGGALSFFTYMELTIWLLLFHIFRMDRLKWMFFIMQGWGVYPDEYRRARRYSKPSRA</sequence>
<dbReference type="InterPro" id="IPR036188">
    <property type="entry name" value="FAD/NAD-bd_sf"/>
</dbReference>
<accession>A0A1Y2IFE3</accession>
<feature type="transmembrane region" description="Helical" evidence="5">
    <location>
        <begin position="487"/>
        <end position="506"/>
    </location>
</feature>
<dbReference type="SUPFAM" id="SSF51905">
    <property type="entry name" value="FAD/NAD(P)-binding domain"/>
    <property type="match status" value="2"/>
</dbReference>
<gene>
    <name evidence="7" type="ORF">PYCCODRAFT_1480506</name>
</gene>
<dbReference type="GO" id="GO:0016491">
    <property type="term" value="F:oxidoreductase activity"/>
    <property type="evidence" value="ECO:0007669"/>
    <property type="project" value="UniProtKB-KW"/>
</dbReference>
<keyword evidence="5" id="KW-0472">Membrane</keyword>
<dbReference type="PRINTS" id="PR00419">
    <property type="entry name" value="ADXRDTASE"/>
</dbReference>
<keyword evidence="8" id="KW-1185">Reference proteome</keyword>
<dbReference type="Pfam" id="PF07992">
    <property type="entry name" value="Pyr_redox_2"/>
    <property type="match status" value="1"/>
</dbReference>
<name>A0A1Y2IFE3_TRAC3</name>
<dbReference type="PANTHER" id="PTHR23023">
    <property type="entry name" value="DIMETHYLANILINE MONOOXYGENASE"/>
    <property type="match status" value="1"/>
</dbReference>
<dbReference type="InterPro" id="IPR050346">
    <property type="entry name" value="FMO-like"/>
</dbReference>
<keyword evidence="1" id="KW-0285">Flavoprotein</keyword>
<feature type="compositionally biased region" description="Basic and acidic residues" evidence="4">
    <location>
        <begin position="202"/>
        <end position="232"/>
    </location>
</feature>
<evidence type="ECO:0000256" key="2">
    <source>
        <dbReference type="ARBA" id="ARBA00022827"/>
    </source>
</evidence>
<evidence type="ECO:0000313" key="8">
    <source>
        <dbReference type="Proteomes" id="UP000193067"/>
    </source>
</evidence>
<dbReference type="OrthoDB" id="66881at2759"/>
<evidence type="ECO:0000256" key="3">
    <source>
        <dbReference type="ARBA" id="ARBA00023002"/>
    </source>
</evidence>
<dbReference type="InterPro" id="IPR023753">
    <property type="entry name" value="FAD/NAD-binding_dom"/>
</dbReference>
<evidence type="ECO:0000313" key="7">
    <source>
        <dbReference type="EMBL" id="OSC98611.1"/>
    </source>
</evidence>
<keyword evidence="5" id="KW-1133">Transmembrane helix</keyword>
<evidence type="ECO:0000256" key="5">
    <source>
        <dbReference type="SAM" id="Phobius"/>
    </source>
</evidence>